<organism evidence="2 3">
    <name type="scientific">Circinella minor</name>
    <dbReference type="NCBI Taxonomy" id="1195481"/>
    <lineage>
        <taxon>Eukaryota</taxon>
        <taxon>Fungi</taxon>
        <taxon>Fungi incertae sedis</taxon>
        <taxon>Mucoromycota</taxon>
        <taxon>Mucoromycotina</taxon>
        <taxon>Mucoromycetes</taxon>
        <taxon>Mucorales</taxon>
        <taxon>Lichtheimiaceae</taxon>
        <taxon>Circinella</taxon>
    </lineage>
</organism>
<feature type="non-terminal residue" evidence="2">
    <location>
        <position position="1"/>
    </location>
</feature>
<evidence type="ECO:0000313" key="2">
    <source>
        <dbReference type="EMBL" id="KAG2227762.1"/>
    </source>
</evidence>
<protein>
    <submittedName>
        <fullName evidence="2">Uncharacterized protein</fullName>
    </submittedName>
</protein>
<accession>A0A8H7SED3</accession>
<evidence type="ECO:0000313" key="3">
    <source>
        <dbReference type="Proteomes" id="UP000646827"/>
    </source>
</evidence>
<keyword evidence="3" id="KW-1185">Reference proteome</keyword>
<dbReference type="Proteomes" id="UP000646827">
    <property type="component" value="Unassembled WGS sequence"/>
</dbReference>
<reference evidence="2 3" key="1">
    <citation type="submission" date="2020-12" db="EMBL/GenBank/DDBJ databases">
        <title>Metabolic potential, ecology and presence of endohyphal bacteria is reflected in genomic diversity of Mucoromycotina.</title>
        <authorList>
            <person name="Muszewska A."/>
            <person name="Okrasinska A."/>
            <person name="Steczkiewicz K."/>
            <person name="Drgas O."/>
            <person name="Orlowska M."/>
            <person name="Perlinska-Lenart U."/>
            <person name="Aleksandrzak-Piekarczyk T."/>
            <person name="Szatraj K."/>
            <person name="Zielenkiewicz U."/>
            <person name="Pilsyk S."/>
            <person name="Malc E."/>
            <person name="Mieczkowski P."/>
            <person name="Kruszewska J.S."/>
            <person name="Biernat P."/>
            <person name="Pawlowska J."/>
        </authorList>
    </citation>
    <scope>NUCLEOTIDE SEQUENCE [LARGE SCALE GENOMIC DNA]</scope>
    <source>
        <strain evidence="2 3">CBS 142.35</strain>
    </source>
</reference>
<gene>
    <name evidence="2" type="ORF">INT45_002000</name>
</gene>
<dbReference type="EMBL" id="JAEPRB010000004">
    <property type="protein sequence ID" value="KAG2227762.1"/>
    <property type="molecule type" value="Genomic_DNA"/>
</dbReference>
<dbReference type="OrthoDB" id="2358153at2759"/>
<feature type="compositionally biased region" description="Low complexity" evidence="1">
    <location>
        <begin position="403"/>
        <end position="461"/>
    </location>
</feature>
<evidence type="ECO:0000256" key="1">
    <source>
        <dbReference type="SAM" id="MobiDB-lite"/>
    </source>
</evidence>
<comment type="caution">
    <text evidence="2">The sequence shown here is derived from an EMBL/GenBank/DDBJ whole genome shotgun (WGS) entry which is preliminary data.</text>
</comment>
<feature type="compositionally biased region" description="Low complexity" evidence="1">
    <location>
        <begin position="335"/>
        <end position="364"/>
    </location>
</feature>
<feature type="compositionally biased region" description="Low complexity" evidence="1">
    <location>
        <begin position="188"/>
        <end position="214"/>
    </location>
</feature>
<name>A0A8H7SED3_9FUNG</name>
<proteinExistence type="predicted"/>
<feature type="compositionally biased region" description="Low complexity" evidence="1">
    <location>
        <begin position="378"/>
        <end position="390"/>
    </location>
</feature>
<feature type="compositionally biased region" description="Polar residues" evidence="1">
    <location>
        <begin position="26"/>
        <end position="45"/>
    </location>
</feature>
<feature type="region of interest" description="Disordered" evidence="1">
    <location>
        <begin position="10"/>
        <end position="47"/>
    </location>
</feature>
<dbReference type="AlphaFoldDB" id="A0A8H7SED3"/>
<feature type="region of interest" description="Disordered" evidence="1">
    <location>
        <begin position="301"/>
        <end position="390"/>
    </location>
</feature>
<sequence>NSLVQFAQVIADQPTQDPNPPTTSTKTNQRITLSQPPHYQATRSSEVGPPVTRCYLPIRKNACIVCGVCFTCSRLYGTNCICEEVQPRRGKNLPEGSLDSRAKKLHPQDKEDYEFSMNWLSEHAHTIYKNESGTVVGLRDVSEVSLCKAHSSTLYRAKKRHERSKNQAPPSPSGQVDSSGMIDMTTTNNKQNSNNHPNLKNNNKNNNNNKNSNNHYSHPYFHTNNSNYDNNLSAMVLDPYPLHPHLNHHYGPPTVPPPSTLLPEGGGLAAKVREISFQQQQQQQRYRSTTPPDFSIMQASTSLNKRKRTSKQQAGEPLEIPHSSASTPLYGTGMAPLLSHHPSSSSSTTPISASRQQQQQQQQQQHRHADNNSGSNFSLPPLHSRASSLSALSSSFQNHLHLSSPYPSTTTTTTSTGATSTTTTTSSMYGITSSSSSSSIPPSTLTGQSSTSSLTQQNTSSQTMMTLLETVSLKSMDNSNKYYFRNLAINDSFTFRDLLKEIDMTGTPPVGKRIVIADEKNEIFFPLDQAIRSVIRRPLSSHLELCLGLSDKPSINWNSYV</sequence>
<feature type="region of interest" description="Disordered" evidence="1">
    <location>
        <begin position="155"/>
        <end position="225"/>
    </location>
</feature>
<feature type="region of interest" description="Disordered" evidence="1">
    <location>
        <begin position="402"/>
        <end position="461"/>
    </location>
</feature>